<reference evidence="7 8" key="1">
    <citation type="submission" date="2019-11" db="EMBL/GenBank/DDBJ databases">
        <title>Lactobacillus sp. nov. CRM56-3, isolated from fermented tea leaves.</title>
        <authorList>
            <person name="Phuengjayaem S."/>
            <person name="Tanasupawat S."/>
        </authorList>
    </citation>
    <scope>NUCLEOTIDE SEQUENCE [LARGE SCALE GENOMIC DNA]</scope>
    <source>
        <strain evidence="7 8">CRM56-3</strain>
    </source>
</reference>
<organism evidence="7 8">
    <name type="scientific">Secundilactobacillus folii</name>
    <dbReference type="NCBI Taxonomy" id="2678357"/>
    <lineage>
        <taxon>Bacteria</taxon>
        <taxon>Bacillati</taxon>
        <taxon>Bacillota</taxon>
        <taxon>Bacilli</taxon>
        <taxon>Lactobacillales</taxon>
        <taxon>Lactobacillaceae</taxon>
        <taxon>Secundilactobacillus</taxon>
    </lineage>
</organism>
<dbReference type="SUPFAM" id="SSF55486">
    <property type="entry name" value="Metalloproteases ('zincins'), catalytic domain"/>
    <property type="match status" value="1"/>
</dbReference>
<dbReference type="AlphaFoldDB" id="A0A7X3C2E8"/>
<evidence type="ECO:0000256" key="4">
    <source>
        <dbReference type="ARBA" id="ARBA00022833"/>
    </source>
</evidence>
<evidence type="ECO:0000256" key="3">
    <source>
        <dbReference type="ARBA" id="ARBA00022801"/>
    </source>
</evidence>
<keyword evidence="8" id="KW-1185">Reference proteome</keyword>
<protein>
    <submittedName>
        <fullName evidence="7">Matrixin family metalloprotease</fullName>
    </submittedName>
</protein>
<proteinExistence type="predicted"/>
<evidence type="ECO:0000256" key="1">
    <source>
        <dbReference type="ARBA" id="ARBA00022670"/>
    </source>
</evidence>
<sequence length="212" mass="22797">MSVDNKPSPVDLRAAVSNVVKTVDPMLKTTTHRTVKSETSADETPIESIVQGQNLSRTYYYHFDSNVPASAQAVFENAVNVYNQTGLVKLIAGEGTSKQNSVTFFVYSKKTSGSNNSSVMIESGHGGPQITQQTGWGAYTANHARAGLNVYYPRLAIKQSVAIHELGHALGLDHSTSRQSVMYPVDQGVTKLSQGDIEALKAIYGSGEKSNS</sequence>
<dbReference type="GO" id="GO:0008270">
    <property type="term" value="F:zinc ion binding"/>
    <property type="evidence" value="ECO:0007669"/>
    <property type="project" value="InterPro"/>
</dbReference>
<keyword evidence="3" id="KW-0378">Hydrolase</keyword>
<evidence type="ECO:0000259" key="6">
    <source>
        <dbReference type="SMART" id="SM00235"/>
    </source>
</evidence>
<name>A0A7X3C2E8_9LACO</name>
<dbReference type="EMBL" id="WNJO01000003">
    <property type="protein sequence ID" value="MTV81732.1"/>
    <property type="molecule type" value="Genomic_DNA"/>
</dbReference>
<keyword evidence="2" id="KW-0479">Metal-binding</keyword>
<dbReference type="GO" id="GO:0031012">
    <property type="term" value="C:extracellular matrix"/>
    <property type="evidence" value="ECO:0007669"/>
    <property type="project" value="InterPro"/>
</dbReference>
<dbReference type="Pfam" id="PF00413">
    <property type="entry name" value="Peptidase_M10"/>
    <property type="match status" value="1"/>
</dbReference>
<gene>
    <name evidence="7" type="ORF">GM612_03565</name>
</gene>
<evidence type="ECO:0000313" key="7">
    <source>
        <dbReference type="EMBL" id="MTV81732.1"/>
    </source>
</evidence>
<dbReference type="InterPro" id="IPR024079">
    <property type="entry name" value="MetalloPept_cat_dom_sf"/>
</dbReference>
<evidence type="ECO:0000256" key="5">
    <source>
        <dbReference type="ARBA" id="ARBA00023049"/>
    </source>
</evidence>
<dbReference type="Proteomes" id="UP000466388">
    <property type="component" value="Unassembled WGS sequence"/>
</dbReference>
<feature type="domain" description="Peptidase metallopeptidase" evidence="6">
    <location>
        <begin position="51"/>
        <end position="206"/>
    </location>
</feature>
<keyword evidence="4" id="KW-0862">Zinc</keyword>
<dbReference type="GO" id="GO:0004222">
    <property type="term" value="F:metalloendopeptidase activity"/>
    <property type="evidence" value="ECO:0007669"/>
    <property type="project" value="InterPro"/>
</dbReference>
<dbReference type="PANTHER" id="PTHR10201:SF323">
    <property type="entry name" value="MATRIX METALLOPROTEINASE-21"/>
    <property type="match status" value="1"/>
</dbReference>
<dbReference type="InterPro" id="IPR006026">
    <property type="entry name" value="Peptidase_Metallo"/>
</dbReference>
<evidence type="ECO:0000256" key="2">
    <source>
        <dbReference type="ARBA" id="ARBA00022723"/>
    </source>
</evidence>
<dbReference type="InterPro" id="IPR001818">
    <property type="entry name" value="Pept_M10_metallopeptidase"/>
</dbReference>
<comment type="caution">
    <text evidence="7">The sequence shown here is derived from an EMBL/GenBank/DDBJ whole genome shotgun (WGS) entry which is preliminary data.</text>
</comment>
<keyword evidence="5 7" id="KW-0482">Metalloprotease</keyword>
<evidence type="ECO:0000313" key="8">
    <source>
        <dbReference type="Proteomes" id="UP000466388"/>
    </source>
</evidence>
<keyword evidence="1 7" id="KW-0645">Protease</keyword>
<dbReference type="Gene3D" id="3.40.390.10">
    <property type="entry name" value="Collagenase (Catalytic Domain)"/>
    <property type="match status" value="1"/>
</dbReference>
<accession>A0A7X3C2E8</accession>
<dbReference type="PANTHER" id="PTHR10201">
    <property type="entry name" value="MATRIX METALLOPROTEINASE"/>
    <property type="match status" value="1"/>
</dbReference>
<dbReference type="GO" id="GO:0006508">
    <property type="term" value="P:proteolysis"/>
    <property type="evidence" value="ECO:0007669"/>
    <property type="project" value="UniProtKB-KW"/>
</dbReference>
<dbReference type="SMART" id="SM00235">
    <property type="entry name" value="ZnMc"/>
    <property type="match status" value="1"/>
</dbReference>